<dbReference type="InterPro" id="IPR029526">
    <property type="entry name" value="PGBD"/>
</dbReference>
<keyword evidence="3" id="KW-1185">Reference proteome</keyword>
<feature type="region of interest" description="Disordered" evidence="1">
    <location>
        <begin position="1"/>
        <end position="71"/>
    </location>
</feature>
<dbReference type="Pfam" id="PF13843">
    <property type="entry name" value="DDE_Tnp_1_7"/>
    <property type="match status" value="1"/>
</dbReference>
<evidence type="ECO:0000256" key="1">
    <source>
        <dbReference type="SAM" id="MobiDB-lite"/>
    </source>
</evidence>
<dbReference type="KEGG" id="goe:100902583"/>
<sequence length="595" mass="67954">MAPAERSRRTPRRPKNLATRDENEHDSTNTGHGSEEEFLSSASTVSPGVELEDSDQTEVESCASFASGQRPAAASRAAPDCSWFDFDKKLLRNIGFPGDESIRPQSSYLGDPQNLRPAQVYRDFFDKDLVRMIVAETNRNAKNYIDANTIGRSSRAQRWEDTSSDEIEKFFGIVLYMGLVPYPSIPDYWSTNDLYGNRIVATTMSRNRFQLLLRFVHFSNNQKENASGRSSKFIRVLEALQDKFCLAYTPGDMLVVDETMVPFRGRLSFRQYIPGKSHKYGIKIFKLCNKDGYTFRTKVYTGAEGVRSRALPSDIVIELSEPFLDDGWTLVTDNYFTSVPLAKELLGRHTNLLGTLRRHRKFLPQNVVTARLDRNQLTGRISRDGIVVGKWKDKRDVLFLSTKHDLRMASSGRRVAKKDGVQKVKPLAVIEYNKAKQGVDISDQLASFYSPLRKTIRWYHKVVFELLLNTAVVNSRIIFNKLTGRAMSMKTFRAAIVEDFLQIDSDSSTPKPSSQESRENHGQNSNRIHSLITSERKDMRGRKIRGKCQDCYSRLSTSRGRISAQNTVKKVNTRCQECQRWLCVPCFTKSHQERR</sequence>
<feature type="compositionally biased region" description="Basic and acidic residues" evidence="1">
    <location>
        <begin position="18"/>
        <end position="27"/>
    </location>
</feature>
<feature type="domain" description="PiggyBac transposable element-derived protein" evidence="2">
    <location>
        <begin position="117"/>
        <end position="475"/>
    </location>
</feature>
<dbReference type="AlphaFoldDB" id="A0AAJ6VWQ6"/>
<organism evidence="3 4">
    <name type="scientific">Galendromus occidentalis</name>
    <name type="common">western predatory mite</name>
    <dbReference type="NCBI Taxonomy" id="34638"/>
    <lineage>
        <taxon>Eukaryota</taxon>
        <taxon>Metazoa</taxon>
        <taxon>Ecdysozoa</taxon>
        <taxon>Arthropoda</taxon>
        <taxon>Chelicerata</taxon>
        <taxon>Arachnida</taxon>
        <taxon>Acari</taxon>
        <taxon>Parasitiformes</taxon>
        <taxon>Mesostigmata</taxon>
        <taxon>Gamasina</taxon>
        <taxon>Phytoseioidea</taxon>
        <taxon>Phytoseiidae</taxon>
        <taxon>Typhlodrominae</taxon>
        <taxon>Galendromus</taxon>
    </lineage>
</organism>
<evidence type="ECO:0000313" key="3">
    <source>
        <dbReference type="Proteomes" id="UP000694867"/>
    </source>
</evidence>
<dbReference type="PANTHER" id="PTHR46599">
    <property type="entry name" value="PIGGYBAC TRANSPOSABLE ELEMENT-DERIVED PROTEIN 4"/>
    <property type="match status" value="1"/>
</dbReference>
<evidence type="ECO:0000313" key="4">
    <source>
        <dbReference type="RefSeq" id="XP_003740690.1"/>
    </source>
</evidence>
<evidence type="ECO:0000259" key="2">
    <source>
        <dbReference type="Pfam" id="PF13843"/>
    </source>
</evidence>
<dbReference type="RefSeq" id="XP_003740690.1">
    <property type="nucleotide sequence ID" value="XM_003740642.1"/>
</dbReference>
<feature type="compositionally biased region" description="Polar residues" evidence="1">
    <location>
        <begin position="505"/>
        <end position="515"/>
    </location>
</feature>
<gene>
    <name evidence="4" type="primary">LOC100902583</name>
</gene>
<feature type="compositionally biased region" description="Polar residues" evidence="1">
    <location>
        <begin position="522"/>
        <end position="533"/>
    </location>
</feature>
<dbReference type="CDD" id="cd19757">
    <property type="entry name" value="Bbox1"/>
    <property type="match status" value="1"/>
</dbReference>
<accession>A0AAJ6VWQ6</accession>
<dbReference type="PANTHER" id="PTHR46599:SF3">
    <property type="entry name" value="PIGGYBAC TRANSPOSABLE ELEMENT-DERIVED PROTEIN 4"/>
    <property type="match status" value="1"/>
</dbReference>
<proteinExistence type="predicted"/>
<feature type="region of interest" description="Disordered" evidence="1">
    <location>
        <begin position="505"/>
        <end position="541"/>
    </location>
</feature>
<protein>
    <submittedName>
        <fullName evidence="4">PiggyBac transposable element-derived protein 4-like</fullName>
    </submittedName>
</protein>
<name>A0AAJ6VWQ6_9ACAR</name>
<dbReference type="GeneID" id="100902583"/>
<reference evidence="4" key="1">
    <citation type="submission" date="2025-08" db="UniProtKB">
        <authorList>
            <consortium name="RefSeq"/>
        </authorList>
    </citation>
    <scope>IDENTIFICATION</scope>
</reference>
<dbReference type="Proteomes" id="UP000694867">
    <property type="component" value="Unplaced"/>
</dbReference>